<evidence type="ECO:0000256" key="8">
    <source>
        <dbReference type="RuleBase" id="RU361145"/>
    </source>
</evidence>
<dbReference type="PANTHER" id="PTHR11431">
    <property type="entry name" value="FERRITIN"/>
    <property type="match status" value="1"/>
</dbReference>
<dbReference type="GO" id="GO:0004322">
    <property type="term" value="F:ferroxidase activity"/>
    <property type="evidence" value="ECO:0007669"/>
    <property type="project" value="TreeGrafter"/>
</dbReference>
<dbReference type="GO" id="GO:0006826">
    <property type="term" value="P:iron ion transport"/>
    <property type="evidence" value="ECO:0007669"/>
    <property type="project" value="InterPro"/>
</dbReference>
<organism evidence="10 11">
    <name type="scientific">Candidatus Ornithobacterium hominis</name>
    <dbReference type="NCBI Taxonomy" id="2497989"/>
    <lineage>
        <taxon>Bacteria</taxon>
        <taxon>Pseudomonadati</taxon>
        <taxon>Bacteroidota</taxon>
        <taxon>Flavobacteriia</taxon>
        <taxon>Flavobacteriales</taxon>
        <taxon>Weeksellaceae</taxon>
        <taxon>Ornithobacterium</taxon>
    </lineage>
</organism>
<dbReference type="InterPro" id="IPR009078">
    <property type="entry name" value="Ferritin-like_SF"/>
</dbReference>
<evidence type="ECO:0000256" key="1">
    <source>
        <dbReference type="ARBA" id="ARBA00006950"/>
    </source>
</evidence>
<comment type="catalytic activity">
    <reaction evidence="8">
        <text>4 Fe(2+) + O2 + 6 H2O = 4 iron(III) oxide-hydroxide + 12 H(+)</text>
        <dbReference type="Rhea" id="RHEA:11972"/>
        <dbReference type="ChEBI" id="CHEBI:15377"/>
        <dbReference type="ChEBI" id="CHEBI:15378"/>
        <dbReference type="ChEBI" id="CHEBI:15379"/>
        <dbReference type="ChEBI" id="CHEBI:29033"/>
        <dbReference type="ChEBI" id="CHEBI:78619"/>
        <dbReference type="EC" id="1.16.3.2"/>
    </reaction>
</comment>
<dbReference type="InterPro" id="IPR009040">
    <property type="entry name" value="Ferritin-like_diiron"/>
</dbReference>
<keyword evidence="5 7" id="KW-0408">Iron</keyword>
<comment type="function">
    <text evidence="8">Iron-storage protein.</text>
</comment>
<feature type="domain" description="Ferritin-like diiron" evidence="9">
    <location>
        <begin position="4"/>
        <end position="149"/>
    </location>
</feature>
<dbReference type="GO" id="GO:0008199">
    <property type="term" value="F:ferric iron binding"/>
    <property type="evidence" value="ECO:0007669"/>
    <property type="project" value="InterPro"/>
</dbReference>
<dbReference type="CDD" id="cd01055">
    <property type="entry name" value="Nonheme_Ferritin"/>
    <property type="match status" value="1"/>
</dbReference>
<dbReference type="RefSeq" id="WP_119058782.1">
    <property type="nucleotide sequence ID" value="NZ_UNSC01000001.1"/>
</dbReference>
<dbReference type="GO" id="GO:0006879">
    <property type="term" value="P:intracellular iron ion homeostasis"/>
    <property type="evidence" value="ECO:0007669"/>
    <property type="project" value="UniProtKB-KW"/>
</dbReference>
<name>A0A383TUS7_9FLAO</name>
<evidence type="ECO:0000256" key="6">
    <source>
        <dbReference type="ARBA" id="ARBA00054546"/>
    </source>
</evidence>
<dbReference type="AlphaFoldDB" id="A0A383TUS7"/>
<accession>A0A383TUS7</accession>
<dbReference type="EC" id="1.16.3.2" evidence="8"/>
<dbReference type="Pfam" id="PF00210">
    <property type="entry name" value="Ferritin"/>
    <property type="match status" value="1"/>
</dbReference>
<dbReference type="InterPro" id="IPR012347">
    <property type="entry name" value="Ferritin-like"/>
</dbReference>
<keyword evidence="4 10" id="KW-0560">Oxidoreductase</keyword>
<dbReference type="PROSITE" id="PS50905">
    <property type="entry name" value="FERRITIN_LIKE"/>
    <property type="match status" value="1"/>
</dbReference>
<dbReference type="OrthoDB" id="9801481at2"/>
<dbReference type="EMBL" id="UNSC01000001">
    <property type="protein sequence ID" value="SZD71107.1"/>
    <property type="molecule type" value="Genomic_DNA"/>
</dbReference>
<feature type="binding site" evidence="7">
    <location>
        <position position="98"/>
    </location>
    <ligand>
        <name>Fe cation</name>
        <dbReference type="ChEBI" id="CHEBI:24875"/>
        <label>1</label>
    </ligand>
</feature>
<protein>
    <recommendedName>
        <fullName evidence="8">Ferritin</fullName>
        <ecNumber evidence="8">1.16.3.2</ecNumber>
    </recommendedName>
</protein>
<evidence type="ECO:0000256" key="5">
    <source>
        <dbReference type="ARBA" id="ARBA00023004"/>
    </source>
</evidence>
<proteinExistence type="inferred from homology"/>
<comment type="function">
    <text evidence="6">May alleviate iron toxicity in the presence of oxygen.</text>
</comment>
<evidence type="ECO:0000256" key="7">
    <source>
        <dbReference type="PIRSR" id="PIRSR601519-1"/>
    </source>
</evidence>
<dbReference type="GO" id="GO:0042802">
    <property type="term" value="F:identical protein binding"/>
    <property type="evidence" value="ECO:0007669"/>
    <property type="project" value="UniProtKB-ARBA"/>
</dbReference>
<keyword evidence="8" id="KW-0963">Cytoplasm</keyword>
<feature type="binding site" evidence="7">
    <location>
        <position position="21"/>
    </location>
    <ligand>
        <name>Fe cation</name>
        <dbReference type="ChEBI" id="CHEBI:24875"/>
        <label>1</label>
    </ligand>
</feature>
<feature type="binding site" evidence="7">
    <location>
        <position position="54"/>
    </location>
    <ligand>
        <name>Fe cation</name>
        <dbReference type="ChEBI" id="CHEBI:24875"/>
        <label>1</label>
    </ligand>
</feature>
<feature type="binding site" evidence="7">
    <location>
        <position position="57"/>
    </location>
    <ligand>
        <name>Fe cation</name>
        <dbReference type="ChEBI" id="CHEBI:24875"/>
        <label>1</label>
    </ligand>
</feature>
<keyword evidence="3 7" id="KW-0479">Metal-binding</keyword>
<evidence type="ECO:0000313" key="10">
    <source>
        <dbReference type="EMBL" id="SZD71107.1"/>
    </source>
</evidence>
<dbReference type="Proteomes" id="UP000262142">
    <property type="component" value="Unassembled WGS sequence"/>
</dbReference>
<sequence>MSYKRISDEMENLLNKQVTKEAEAAQVFLAYGSWADTMSFGGVAEFFYKHATEERDHMKKIISYINTRGGKTKIEAISAPPANPKNLKDCLEKALEHEIQNSKAIDRIVDLALEEKDWATFNFAQWFVEEQIEEEALINDLIDKYNLATEADENNANLYDLDKDLKSAPQHISTPREH</sequence>
<evidence type="ECO:0000259" key="9">
    <source>
        <dbReference type="PROSITE" id="PS50905"/>
    </source>
</evidence>
<dbReference type="InterPro" id="IPR001519">
    <property type="entry name" value="Ferritin"/>
</dbReference>
<dbReference type="SUPFAM" id="SSF47240">
    <property type="entry name" value="Ferritin-like"/>
    <property type="match status" value="1"/>
</dbReference>
<feature type="binding site" evidence="7">
    <location>
        <position position="131"/>
    </location>
    <ligand>
        <name>Fe cation</name>
        <dbReference type="ChEBI" id="CHEBI:24875"/>
        <label>1</label>
    </ligand>
</feature>
<dbReference type="Gene3D" id="1.20.1260.10">
    <property type="match status" value="1"/>
</dbReference>
<gene>
    <name evidence="10" type="primary">ftn</name>
    <name evidence="10" type="ORF">SAMEA104719789_00200</name>
</gene>
<dbReference type="PANTHER" id="PTHR11431:SF127">
    <property type="entry name" value="BACTERIAL NON-HEME FERRITIN"/>
    <property type="match status" value="1"/>
</dbReference>
<keyword evidence="11" id="KW-1185">Reference proteome</keyword>
<comment type="subcellular location">
    <subcellularLocation>
        <location evidence="8">Cytoplasm</location>
    </subcellularLocation>
</comment>
<dbReference type="InterPro" id="IPR041719">
    <property type="entry name" value="Ferritin_prok"/>
</dbReference>
<dbReference type="GO" id="GO:0005829">
    <property type="term" value="C:cytosol"/>
    <property type="evidence" value="ECO:0007669"/>
    <property type="project" value="TreeGrafter"/>
</dbReference>
<evidence type="ECO:0000256" key="4">
    <source>
        <dbReference type="ARBA" id="ARBA00023002"/>
    </source>
</evidence>
<evidence type="ECO:0000256" key="3">
    <source>
        <dbReference type="ARBA" id="ARBA00022723"/>
    </source>
</evidence>
<dbReference type="FunFam" id="1.20.1260.10:FF:000001">
    <property type="entry name" value="Non-heme ferritin"/>
    <property type="match status" value="1"/>
</dbReference>
<comment type="similarity">
    <text evidence="1 8">Belongs to the ferritin family. Prokaryotic subfamily.</text>
</comment>
<reference evidence="10 11" key="1">
    <citation type="submission" date="2018-09" db="EMBL/GenBank/DDBJ databases">
        <authorList>
            <consortium name="Pathogen Informatics"/>
        </authorList>
    </citation>
    <scope>NUCLEOTIDE SEQUENCE [LARGE SCALE GENOMIC DNA]</scope>
    <source>
        <strain evidence="10 11">OH-22767</strain>
    </source>
</reference>
<keyword evidence="2 8" id="KW-0409">Iron storage</keyword>
<evidence type="ECO:0000313" key="11">
    <source>
        <dbReference type="Proteomes" id="UP000262142"/>
    </source>
</evidence>
<evidence type="ECO:0000256" key="2">
    <source>
        <dbReference type="ARBA" id="ARBA00022434"/>
    </source>
</evidence>
<dbReference type="GO" id="GO:0008198">
    <property type="term" value="F:ferrous iron binding"/>
    <property type="evidence" value="ECO:0007669"/>
    <property type="project" value="TreeGrafter"/>
</dbReference>
<dbReference type="InterPro" id="IPR008331">
    <property type="entry name" value="Ferritin_DPS_dom"/>
</dbReference>